<dbReference type="KEGG" id="pex:IZT61_19765"/>
<gene>
    <name evidence="1" type="ORF">IZT61_19765</name>
</gene>
<organism evidence="1 2">
    <name type="scientific">Pedobacter endophyticus</name>
    <dbReference type="NCBI Taxonomy" id="2789740"/>
    <lineage>
        <taxon>Bacteria</taxon>
        <taxon>Pseudomonadati</taxon>
        <taxon>Bacteroidota</taxon>
        <taxon>Sphingobacteriia</taxon>
        <taxon>Sphingobacteriales</taxon>
        <taxon>Sphingobacteriaceae</taxon>
        <taxon>Pedobacter</taxon>
    </lineage>
</organism>
<name>A0A7S9KZ48_9SPHI</name>
<dbReference type="EMBL" id="CP064939">
    <property type="protein sequence ID" value="QPH39259.1"/>
    <property type="molecule type" value="Genomic_DNA"/>
</dbReference>
<dbReference type="RefSeq" id="WP_196098726.1">
    <property type="nucleotide sequence ID" value="NZ_CP064939.1"/>
</dbReference>
<evidence type="ECO:0000313" key="1">
    <source>
        <dbReference type="EMBL" id="QPH39259.1"/>
    </source>
</evidence>
<protein>
    <submittedName>
        <fullName evidence="1">Uncharacterized protein</fullName>
    </submittedName>
</protein>
<proteinExistence type="predicted"/>
<dbReference type="AlphaFoldDB" id="A0A7S9KZ48"/>
<reference evidence="1 2" key="1">
    <citation type="submission" date="2020-11" db="EMBL/GenBank/DDBJ databases">
        <title>Pedobacter endophytica, an endophytic bacteria isolated form Carex pumila.</title>
        <authorList>
            <person name="Peng Y."/>
            <person name="Jiang L."/>
            <person name="Lee J."/>
        </authorList>
    </citation>
    <scope>NUCLEOTIDE SEQUENCE [LARGE SCALE GENOMIC DNA]</scope>
    <source>
        <strain evidence="1 2">JBR3-12</strain>
    </source>
</reference>
<evidence type="ECO:0000313" key="2">
    <source>
        <dbReference type="Proteomes" id="UP000594759"/>
    </source>
</evidence>
<sequence length="51" mass="6022">METKTEKKFDAVRFAREQKDKLSAELAKMTKEEIVAYFNKVRSESRIKPNT</sequence>
<accession>A0A7S9KZ48</accession>
<keyword evidence="2" id="KW-1185">Reference proteome</keyword>
<dbReference type="Proteomes" id="UP000594759">
    <property type="component" value="Chromosome"/>
</dbReference>